<dbReference type="Pfam" id="PF20151">
    <property type="entry name" value="DUF6533"/>
    <property type="match status" value="1"/>
</dbReference>
<protein>
    <recommendedName>
        <fullName evidence="2">DUF6533 domain-containing protein</fullName>
    </recommendedName>
</protein>
<dbReference type="OrthoDB" id="3261349at2759"/>
<sequence length="316" mass="35037">MDNSEAVSVHKQAFIHHCISASYFAIIYYDYLLTLPAEYSRYWTGKRKISFASIMFYLNRYLTFLGHIPVILQVFWAESDASHIELSTRHHCQGLILPPDSCVGLTKFHKYLVSIGNIVIGVCLILRTYALYGRTWRILAALGTVAAAEIIYTLYQMWKGTSTPYTMPPGSGFLGCLLPVNEPSSSQLGHLWIGLLLFDVLIFVLTLYKALTGFRDGVSSVLNVILRDGTMYFGVMIIAAIVGILDFRLFSPYIRGITASYGNALSSVMVSRLMLNLRDPELGHSVGTQPSVLTTMVWNHNVATSIESQGEGGVSA</sequence>
<feature type="transmembrane region" description="Helical" evidence="1">
    <location>
        <begin position="14"/>
        <end position="33"/>
    </location>
</feature>
<evidence type="ECO:0000259" key="2">
    <source>
        <dbReference type="Pfam" id="PF20151"/>
    </source>
</evidence>
<feature type="transmembrane region" description="Helical" evidence="1">
    <location>
        <begin position="229"/>
        <end position="247"/>
    </location>
</feature>
<feature type="transmembrane region" description="Helical" evidence="1">
    <location>
        <begin position="189"/>
        <end position="208"/>
    </location>
</feature>
<gene>
    <name evidence="3" type="ORF">GALMADRAFT_137042</name>
</gene>
<keyword evidence="1" id="KW-0472">Membrane</keyword>
<keyword evidence="1" id="KW-1133">Transmembrane helix</keyword>
<reference evidence="4" key="1">
    <citation type="journal article" date="2014" name="Proc. Natl. Acad. Sci. U.S.A.">
        <title>Extensive sampling of basidiomycete genomes demonstrates inadequacy of the white-rot/brown-rot paradigm for wood decay fungi.</title>
        <authorList>
            <person name="Riley R."/>
            <person name="Salamov A.A."/>
            <person name="Brown D.W."/>
            <person name="Nagy L.G."/>
            <person name="Floudas D."/>
            <person name="Held B.W."/>
            <person name="Levasseur A."/>
            <person name="Lombard V."/>
            <person name="Morin E."/>
            <person name="Otillar R."/>
            <person name="Lindquist E.A."/>
            <person name="Sun H."/>
            <person name="LaButti K.M."/>
            <person name="Schmutz J."/>
            <person name="Jabbour D."/>
            <person name="Luo H."/>
            <person name="Baker S.E."/>
            <person name="Pisabarro A.G."/>
            <person name="Walton J.D."/>
            <person name="Blanchette R.A."/>
            <person name="Henrissat B."/>
            <person name="Martin F."/>
            <person name="Cullen D."/>
            <person name="Hibbett D.S."/>
            <person name="Grigoriev I.V."/>
        </authorList>
    </citation>
    <scope>NUCLEOTIDE SEQUENCE [LARGE SCALE GENOMIC DNA]</scope>
    <source>
        <strain evidence="4">CBS 339.88</strain>
    </source>
</reference>
<evidence type="ECO:0000256" key="1">
    <source>
        <dbReference type="SAM" id="Phobius"/>
    </source>
</evidence>
<dbReference type="HOGENOM" id="CLU_035509_7_2_1"/>
<proteinExistence type="predicted"/>
<evidence type="ECO:0000313" key="4">
    <source>
        <dbReference type="Proteomes" id="UP000027222"/>
    </source>
</evidence>
<feature type="domain" description="DUF6533" evidence="2">
    <location>
        <begin position="19"/>
        <end position="65"/>
    </location>
</feature>
<evidence type="ECO:0000313" key="3">
    <source>
        <dbReference type="EMBL" id="KDR79152.1"/>
    </source>
</evidence>
<dbReference type="AlphaFoldDB" id="A0A067T9V7"/>
<dbReference type="EMBL" id="KL142373">
    <property type="protein sequence ID" value="KDR79152.1"/>
    <property type="molecule type" value="Genomic_DNA"/>
</dbReference>
<organism evidence="3 4">
    <name type="scientific">Galerina marginata (strain CBS 339.88)</name>
    <dbReference type="NCBI Taxonomy" id="685588"/>
    <lineage>
        <taxon>Eukaryota</taxon>
        <taxon>Fungi</taxon>
        <taxon>Dikarya</taxon>
        <taxon>Basidiomycota</taxon>
        <taxon>Agaricomycotina</taxon>
        <taxon>Agaricomycetes</taxon>
        <taxon>Agaricomycetidae</taxon>
        <taxon>Agaricales</taxon>
        <taxon>Agaricineae</taxon>
        <taxon>Strophariaceae</taxon>
        <taxon>Galerina</taxon>
    </lineage>
</organism>
<keyword evidence="4" id="KW-1185">Reference proteome</keyword>
<name>A0A067T9V7_GALM3</name>
<feature type="transmembrane region" description="Helical" evidence="1">
    <location>
        <begin position="108"/>
        <end position="126"/>
    </location>
</feature>
<keyword evidence="1" id="KW-0812">Transmembrane</keyword>
<dbReference type="Proteomes" id="UP000027222">
    <property type="component" value="Unassembled WGS sequence"/>
</dbReference>
<feature type="transmembrane region" description="Helical" evidence="1">
    <location>
        <begin position="54"/>
        <end position="76"/>
    </location>
</feature>
<dbReference type="InterPro" id="IPR045340">
    <property type="entry name" value="DUF6533"/>
</dbReference>
<feature type="transmembrane region" description="Helical" evidence="1">
    <location>
        <begin position="138"/>
        <end position="158"/>
    </location>
</feature>
<accession>A0A067T9V7</accession>